<name>A0A8S3RE42_MYTED</name>
<evidence type="ECO:0000256" key="4">
    <source>
        <dbReference type="PROSITE-ProRule" id="PRU00024"/>
    </source>
</evidence>
<evidence type="ECO:0000259" key="5">
    <source>
        <dbReference type="PROSITE" id="PS50089"/>
    </source>
</evidence>
<organism evidence="7 8">
    <name type="scientific">Mytilus edulis</name>
    <name type="common">Blue mussel</name>
    <dbReference type="NCBI Taxonomy" id="6550"/>
    <lineage>
        <taxon>Eukaryota</taxon>
        <taxon>Metazoa</taxon>
        <taxon>Spiralia</taxon>
        <taxon>Lophotrochozoa</taxon>
        <taxon>Mollusca</taxon>
        <taxon>Bivalvia</taxon>
        <taxon>Autobranchia</taxon>
        <taxon>Pteriomorphia</taxon>
        <taxon>Mytilida</taxon>
        <taxon>Mytiloidea</taxon>
        <taxon>Mytilidae</taxon>
        <taxon>Mytilinae</taxon>
        <taxon>Mytilus</taxon>
    </lineage>
</organism>
<sequence length="302" mass="34531">MTHVLQEVKKKVKTGMAVSKPLLHENSEMFSCPICSETFKSPKILPCLHTFCEPCIHEFILSIGRKKDNKISEFACPICRTVVIPLNPGESIDKWTSKLQDNATIATMIALSTGDKTQECHACKRSNEKSDATFWCKICEEALCEKCNQMHSRMKLSYTHAVVNIEEYSQSTNGIDLNGISKQCYMHPPKEREIFCLRHRETCCVLCLSTHHQECSSLKSVEDVLREENNYEAIQDTLEKVKSATIKLLKEKEHHKSTFISNTETVEEEAATFKEKIKCNIDNLIELFKKQLHILAMNRTLT</sequence>
<keyword evidence="1" id="KW-0479">Metal-binding</keyword>
<keyword evidence="2 4" id="KW-0863">Zinc-finger</keyword>
<dbReference type="PANTHER" id="PTHR25462">
    <property type="entry name" value="BONUS, ISOFORM C-RELATED"/>
    <property type="match status" value="1"/>
</dbReference>
<dbReference type="Proteomes" id="UP000683360">
    <property type="component" value="Unassembled WGS sequence"/>
</dbReference>
<dbReference type="PROSITE" id="PS50089">
    <property type="entry name" value="ZF_RING_2"/>
    <property type="match status" value="1"/>
</dbReference>
<reference evidence="7" key="1">
    <citation type="submission" date="2021-03" db="EMBL/GenBank/DDBJ databases">
        <authorList>
            <person name="Bekaert M."/>
        </authorList>
    </citation>
    <scope>NUCLEOTIDE SEQUENCE</scope>
</reference>
<dbReference type="InterPro" id="IPR027370">
    <property type="entry name" value="Znf-RING_euk"/>
</dbReference>
<dbReference type="Gene3D" id="3.30.160.60">
    <property type="entry name" value="Classic Zinc Finger"/>
    <property type="match status" value="1"/>
</dbReference>
<dbReference type="SMART" id="SM00184">
    <property type="entry name" value="RING"/>
    <property type="match status" value="1"/>
</dbReference>
<dbReference type="InterPro" id="IPR001841">
    <property type="entry name" value="Znf_RING"/>
</dbReference>
<evidence type="ECO:0000256" key="2">
    <source>
        <dbReference type="ARBA" id="ARBA00022771"/>
    </source>
</evidence>
<evidence type="ECO:0000256" key="1">
    <source>
        <dbReference type="ARBA" id="ARBA00022723"/>
    </source>
</evidence>
<dbReference type="OrthoDB" id="9992988at2759"/>
<dbReference type="InterPro" id="IPR017907">
    <property type="entry name" value="Znf_RING_CS"/>
</dbReference>
<dbReference type="PANTHER" id="PTHR25462:SF296">
    <property type="entry name" value="MEIOTIC P26, ISOFORM F"/>
    <property type="match status" value="1"/>
</dbReference>
<dbReference type="EMBL" id="CAJPWZ010001045">
    <property type="protein sequence ID" value="CAG2206226.1"/>
    <property type="molecule type" value="Genomic_DNA"/>
</dbReference>
<accession>A0A8S3RE42</accession>
<evidence type="ECO:0000313" key="7">
    <source>
        <dbReference type="EMBL" id="CAG2206226.1"/>
    </source>
</evidence>
<dbReference type="InterPro" id="IPR013083">
    <property type="entry name" value="Znf_RING/FYVE/PHD"/>
</dbReference>
<evidence type="ECO:0008006" key="9">
    <source>
        <dbReference type="Google" id="ProtNLM"/>
    </source>
</evidence>
<dbReference type="PROSITE" id="PS00518">
    <property type="entry name" value="ZF_RING_1"/>
    <property type="match status" value="1"/>
</dbReference>
<evidence type="ECO:0000259" key="6">
    <source>
        <dbReference type="PROSITE" id="PS50119"/>
    </source>
</evidence>
<proteinExistence type="predicted"/>
<feature type="domain" description="RING-type" evidence="5">
    <location>
        <begin position="32"/>
        <end position="80"/>
    </location>
</feature>
<keyword evidence="8" id="KW-1185">Reference proteome</keyword>
<dbReference type="AlphaFoldDB" id="A0A8S3RE42"/>
<protein>
    <recommendedName>
        <fullName evidence="9">TRIM56</fullName>
    </recommendedName>
</protein>
<dbReference type="SUPFAM" id="SSF57850">
    <property type="entry name" value="RING/U-box"/>
    <property type="match status" value="1"/>
</dbReference>
<evidence type="ECO:0000313" key="8">
    <source>
        <dbReference type="Proteomes" id="UP000683360"/>
    </source>
</evidence>
<dbReference type="Gene3D" id="3.30.40.10">
    <property type="entry name" value="Zinc/RING finger domain, C3HC4 (zinc finger)"/>
    <property type="match status" value="1"/>
</dbReference>
<dbReference type="GO" id="GO:0008270">
    <property type="term" value="F:zinc ion binding"/>
    <property type="evidence" value="ECO:0007669"/>
    <property type="project" value="UniProtKB-KW"/>
</dbReference>
<keyword evidence="3" id="KW-0862">Zinc</keyword>
<gene>
    <name evidence="7" type="ORF">MEDL_20600</name>
</gene>
<feature type="domain" description="B box-type" evidence="6">
    <location>
        <begin position="115"/>
        <end position="165"/>
    </location>
</feature>
<evidence type="ECO:0000256" key="3">
    <source>
        <dbReference type="ARBA" id="ARBA00022833"/>
    </source>
</evidence>
<dbReference type="InterPro" id="IPR047153">
    <property type="entry name" value="TRIM45/56/19-like"/>
</dbReference>
<comment type="caution">
    <text evidence="7">The sequence shown here is derived from an EMBL/GenBank/DDBJ whole genome shotgun (WGS) entry which is preliminary data.</text>
</comment>
<dbReference type="InterPro" id="IPR000315">
    <property type="entry name" value="Znf_B-box"/>
</dbReference>
<dbReference type="PROSITE" id="PS50119">
    <property type="entry name" value="ZF_BBOX"/>
    <property type="match status" value="1"/>
</dbReference>
<dbReference type="Pfam" id="PF13445">
    <property type="entry name" value="zf-RING_UBOX"/>
    <property type="match status" value="1"/>
</dbReference>